<evidence type="ECO:0000313" key="1">
    <source>
        <dbReference type="EMBL" id="CAB5303846.1"/>
    </source>
</evidence>
<dbReference type="Proteomes" id="UP000684084">
    <property type="component" value="Unassembled WGS sequence"/>
</dbReference>
<proteinExistence type="predicted"/>
<comment type="caution">
    <text evidence="1">The sequence shown here is derived from an EMBL/GenBank/DDBJ whole genome shotgun (WGS) entry which is preliminary data.</text>
</comment>
<reference evidence="1" key="1">
    <citation type="submission" date="2020-05" db="EMBL/GenBank/DDBJ databases">
        <authorList>
            <person name="Rincon C."/>
            <person name="Sanders R I."/>
            <person name="Robbins C."/>
            <person name="Chaturvedi A."/>
        </authorList>
    </citation>
    <scope>NUCLEOTIDE SEQUENCE</scope>
    <source>
        <strain evidence="1">CHB12</strain>
    </source>
</reference>
<name>A0A915YP85_9GLOM</name>
<dbReference type="AlphaFoldDB" id="A0A915YP85"/>
<gene>
    <name evidence="1" type="ORF">CHRIB12_LOCUS1069</name>
</gene>
<organism evidence="1 2">
    <name type="scientific">Rhizophagus irregularis</name>
    <dbReference type="NCBI Taxonomy" id="588596"/>
    <lineage>
        <taxon>Eukaryota</taxon>
        <taxon>Fungi</taxon>
        <taxon>Fungi incertae sedis</taxon>
        <taxon>Mucoromycota</taxon>
        <taxon>Glomeromycotina</taxon>
        <taxon>Glomeromycetes</taxon>
        <taxon>Glomerales</taxon>
        <taxon>Glomeraceae</taxon>
        <taxon>Rhizophagus</taxon>
    </lineage>
</organism>
<sequence>MELREQWHYSQDNLPCYVAPGIHLKLTAKLLATWAECICTFGSVSFNAENKIYAKNYNNNINNLTDHN</sequence>
<dbReference type="EMBL" id="CAGKOT010000001">
    <property type="protein sequence ID" value="CAB5303846.1"/>
    <property type="molecule type" value="Genomic_DNA"/>
</dbReference>
<evidence type="ECO:0000313" key="2">
    <source>
        <dbReference type="Proteomes" id="UP000684084"/>
    </source>
</evidence>
<protein>
    <submittedName>
        <fullName evidence="1">Uncharacterized protein</fullName>
    </submittedName>
</protein>
<accession>A0A915YP85</accession>